<reference evidence="2 3" key="1">
    <citation type="submission" date="2023-03" db="EMBL/GenBank/DDBJ databases">
        <title>High recombination rates correlate with genetic variation in Cardiocondyla obscurior ants.</title>
        <authorList>
            <person name="Errbii M."/>
        </authorList>
    </citation>
    <scope>NUCLEOTIDE SEQUENCE [LARGE SCALE GENOMIC DNA]</scope>
    <source>
        <strain evidence="2">Alpha-2009</strain>
        <tissue evidence="2">Whole body</tissue>
    </source>
</reference>
<dbReference type="EMBL" id="JADYXP020000001">
    <property type="protein sequence ID" value="KAL0132231.1"/>
    <property type="molecule type" value="Genomic_DNA"/>
</dbReference>
<name>A0AAW2GYG3_9HYME</name>
<dbReference type="AlphaFoldDB" id="A0AAW2GYG3"/>
<accession>A0AAW2GYG3</accession>
<evidence type="ECO:0000313" key="2">
    <source>
        <dbReference type="EMBL" id="KAL0132231.1"/>
    </source>
</evidence>
<evidence type="ECO:0000256" key="1">
    <source>
        <dbReference type="SAM" id="MobiDB-lite"/>
    </source>
</evidence>
<protein>
    <submittedName>
        <fullName evidence="2">Uncharacterized protein</fullName>
    </submittedName>
</protein>
<gene>
    <name evidence="2" type="ORF">PUN28_000193</name>
</gene>
<keyword evidence="3" id="KW-1185">Reference proteome</keyword>
<proteinExistence type="predicted"/>
<sequence>MGDESFGSSTITVVGSPPTTTRRASERAISIISVSASEGARDQGRPTWQREKAAVDCVFRRNMGLFPFATRFARASQLAFVASLPANDLTRRLDRTCPFLRARLRELAAAGLSRAREIISKLARNSSRSETPSRVRQLFPPAR</sequence>
<comment type="caution">
    <text evidence="2">The sequence shown here is derived from an EMBL/GenBank/DDBJ whole genome shotgun (WGS) entry which is preliminary data.</text>
</comment>
<organism evidence="2 3">
    <name type="scientific">Cardiocondyla obscurior</name>
    <dbReference type="NCBI Taxonomy" id="286306"/>
    <lineage>
        <taxon>Eukaryota</taxon>
        <taxon>Metazoa</taxon>
        <taxon>Ecdysozoa</taxon>
        <taxon>Arthropoda</taxon>
        <taxon>Hexapoda</taxon>
        <taxon>Insecta</taxon>
        <taxon>Pterygota</taxon>
        <taxon>Neoptera</taxon>
        <taxon>Endopterygota</taxon>
        <taxon>Hymenoptera</taxon>
        <taxon>Apocrita</taxon>
        <taxon>Aculeata</taxon>
        <taxon>Formicoidea</taxon>
        <taxon>Formicidae</taxon>
        <taxon>Myrmicinae</taxon>
        <taxon>Cardiocondyla</taxon>
    </lineage>
</organism>
<feature type="compositionally biased region" description="Polar residues" evidence="1">
    <location>
        <begin position="1"/>
        <end position="22"/>
    </location>
</feature>
<evidence type="ECO:0000313" key="3">
    <source>
        <dbReference type="Proteomes" id="UP001430953"/>
    </source>
</evidence>
<dbReference type="Proteomes" id="UP001430953">
    <property type="component" value="Unassembled WGS sequence"/>
</dbReference>
<feature type="region of interest" description="Disordered" evidence="1">
    <location>
        <begin position="1"/>
        <end position="23"/>
    </location>
</feature>